<dbReference type="RefSeq" id="WP_053409914.1">
    <property type="nucleotide sequence ID" value="NZ_LHPI01000013.1"/>
</dbReference>
<proteinExistence type="predicted"/>
<keyword evidence="2" id="KW-1185">Reference proteome</keyword>
<dbReference type="STRING" id="171383.AKJ31_14930"/>
<reference evidence="2" key="1">
    <citation type="submission" date="2015-08" db="EMBL/GenBank/DDBJ databases">
        <title>Vibrio galatheae sp. nov., a novel member of the Vibrionaceae family isolated from the Solomon Islands.</title>
        <authorList>
            <person name="Giubergia S."/>
            <person name="Machado H."/>
            <person name="Mateiu R.V."/>
            <person name="Gram L."/>
        </authorList>
    </citation>
    <scope>NUCLEOTIDE SEQUENCE [LARGE SCALE GENOMIC DNA]</scope>
    <source>
        <strain evidence="2">DSM 19134</strain>
    </source>
</reference>
<organism evidence="1 2">
    <name type="scientific">Vibrio hepatarius</name>
    <dbReference type="NCBI Taxonomy" id="171383"/>
    <lineage>
        <taxon>Bacteria</taxon>
        <taxon>Pseudomonadati</taxon>
        <taxon>Pseudomonadota</taxon>
        <taxon>Gammaproteobacteria</taxon>
        <taxon>Vibrionales</taxon>
        <taxon>Vibrionaceae</taxon>
        <taxon>Vibrio</taxon>
        <taxon>Vibrio oreintalis group</taxon>
    </lineage>
</organism>
<sequence length="387" mass="43129">MGVNKALTVALITKDGQTLELETKRGSQGHIIELTEVIAGGQLKKSFHPATPKPIPSDIIFEVFKTVVNAYIKEGSIVIDSTMPFKFENNVDESNFPLTTDIDACNEVELKERFNNADYAIQVVPAYGVEALVSFDADAQYAISVMSPAGIPICVNQRNMAVLCKINQYLEGRKLVVDVELAVDGSVYIKDIYYDGCDRTKDNLTDRIGYLNKIFDREIPYTYVVNPLVTEEEKHFAFKSCEVTGNEIVLVHKGHVRDSNQITRVKHKMDLKNETTLQVMTVCKVTNTVTLCAYVDGIPIELGKANNSLELDVEELDNVRVKFSSAATGEIKNIEIISKLEGDEPALLDPVLARKLGFNLHPKSITVRELYSSEEIGFLDKLEQCKD</sequence>
<name>A0A0M0HY44_9VIBR</name>
<gene>
    <name evidence="1" type="ORF">AKJ31_14930</name>
</gene>
<dbReference type="PATRIC" id="fig|171383.3.peg.3057"/>
<protein>
    <submittedName>
        <fullName evidence="1">Uncharacterized protein</fullName>
    </submittedName>
</protein>
<dbReference type="Proteomes" id="UP000037530">
    <property type="component" value="Unassembled WGS sequence"/>
</dbReference>
<comment type="caution">
    <text evidence="1">The sequence shown here is derived from an EMBL/GenBank/DDBJ whole genome shotgun (WGS) entry which is preliminary data.</text>
</comment>
<dbReference type="EMBL" id="LHPI01000013">
    <property type="protein sequence ID" value="KOO06985.1"/>
    <property type="molecule type" value="Genomic_DNA"/>
</dbReference>
<evidence type="ECO:0000313" key="2">
    <source>
        <dbReference type="Proteomes" id="UP000037530"/>
    </source>
</evidence>
<evidence type="ECO:0000313" key="1">
    <source>
        <dbReference type="EMBL" id="KOO06985.1"/>
    </source>
</evidence>
<accession>A0A0M0HY44</accession>
<dbReference type="AlphaFoldDB" id="A0A0M0HY44"/>